<dbReference type="Pfam" id="PF02734">
    <property type="entry name" value="Dak2"/>
    <property type="match status" value="1"/>
</dbReference>
<dbReference type="SUPFAM" id="SSF101473">
    <property type="entry name" value="DhaL-like"/>
    <property type="match status" value="1"/>
</dbReference>
<dbReference type="FunFam" id="1.25.40.340:FF:000001">
    <property type="entry name" value="Dihydroxyacetone kinase 1"/>
    <property type="match status" value="1"/>
</dbReference>
<dbReference type="InterPro" id="IPR050861">
    <property type="entry name" value="Dihydroxyacetone_Kinase"/>
</dbReference>
<dbReference type="PROSITE" id="PS51480">
    <property type="entry name" value="DHAL"/>
    <property type="match status" value="1"/>
</dbReference>
<dbReference type="AlphaFoldDB" id="A0A4P9Z2M0"/>
<keyword evidence="16" id="KW-1185">Reference proteome</keyword>
<evidence type="ECO:0000313" key="16">
    <source>
        <dbReference type="Proteomes" id="UP000278143"/>
    </source>
</evidence>
<dbReference type="PROSITE" id="PS51481">
    <property type="entry name" value="DHAK"/>
    <property type="match status" value="1"/>
</dbReference>
<keyword evidence="4" id="KW-0808">Transferase</keyword>
<feature type="domain" description="DhaK" evidence="14">
    <location>
        <begin position="20"/>
        <end position="350"/>
    </location>
</feature>
<accession>A0A4P9Z2M0</accession>
<evidence type="ECO:0000313" key="15">
    <source>
        <dbReference type="EMBL" id="RKP26031.1"/>
    </source>
</evidence>
<evidence type="ECO:0000256" key="8">
    <source>
        <dbReference type="ARBA" id="ARBA00022840"/>
    </source>
</evidence>
<dbReference type="GO" id="GO:0050354">
    <property type="term" value="F:triokinase activity"/>
    <property type="evidence" value="ECO:0007669"/>
    <property type="project" value="UniProtKB-EC"/>
</dbReference>
<feature type="binding site" evidence="12">
    <location>
        <position position="119"/>
    </location>
    <ligand>
        <name>substrate</name>
    </ligand>
</feature>
<feature type="domain" description="DhaL" evidence="13">
    <location>
        <begin position="381"/>
        <end position="568"/>
    </location>
</feature>
<keyword evidence="7" id="KW-0319">Glycerol metabolism</keyword>
<proteinExistence type="inferred from homology"/>
<dbReference type="SUPFAM" id="SSF82549">
    <property type="entry name" value="DAK1/DegV-like"/>
    <property type="match status" value="1"/>
</dbReference>
<evidence type="ECO:0000256" key="6">
    <source>
        <dbReference type="ARBA" id="ARBA00022777"/>
    </source>
</evidence>
<dbReference type="Gene3D" id="3.40.50.10440">
    <property type="entry name" value="Dihydroxyacetone kinase, domain 1"/>
    <property type="match status" value="1"/>
</dbReference>
<dbReference type="InterPro" id="IPR036117">
    <property type="entry name" value="DhaL_dom_sf"/>
</dbReference>
<dbReference type="Gene3D" id="1.25.40.340">
    <property type="match status" value="1"/>
</dbReference>
<evidence type="ECO:0000259" key="14">
    <source>
        <dbReference type="PROSITE" id="PS51481"/>
    </source>
</evidence>
<protein>
    <submittedName>
        <fullName evidence="15">Dihydroxyacetone kinase 1</fullName>
    </submittedName>
</protein>
<feature type="active site" description="Tele-hemiaminal-histidine intermediate" evidence="11">
    <location>
        <position position="226"/>
    </location>
</feature>
<dbReference type="PANTHER" id="PTHR28629:SF4">
    <property type="entry name" value="TRIOKINASE_FMN CYCLASE"/>
    <property type="match status" value="1"/>
</dbReference>
<evidence type="ECO:0000256" key="9">
    <source>
        <dbReference type="ARBA" id="ARBA00047974"/>
    </source>
</evidence>
<evidence type="ECO:0000256" key="12">
    <source>
        <dbReference type="PIRSR" id="PIRSR612734-2"/>
    </source>
</evidence>
<comment type="function">
    <text evidence="1">Catalyzes both the phosphorylation of dihydroxyacetone and of glyceraldehyde.</text>
</comment>
<name>A0A4P9Z2M0_9FUNG</name>
<evidence type="ECO:0000256" key="3">
    <source>
        <dbReference type="ARBA" id="ARBA00008757"/>
    </source>
</evidence>
<evidence type="ECO:0000256" key="1">
    <source>
        <dbReference type="ARBA" id="ARBA00003264"/>
    </source>
</evidence>
<dbReference type="FunFam" id="3.40.50.10440:FF:000001">
    <property type="entry name" value="Dihydroxyacetone kinase, DhaK subunit"/>
    <property type="match status" value="1"/>
</dbReference>
<keyword evidence="5" id="KW-0547">Nucleotide-binding</keyword>
<evidence type="ECO:0000259" key="13">
    <source>
        <dbReference type="PROSITE" id="PS51480"/>
    </source>
</evidence>
<dbReference type="Gene3D" id="3.30.1180.20">
    <property type="entry name" value="Dihydroxyacetone kinase, domain 2"/>
    <property type="match status" value="1"/>
</dbReference>
<feature type="binding site" evidence="12">
    <location>
        <position position="124"/>
    </location>
    <ligand>
        <name>substrate</name>
    </ligand>
</feature>
<organism evidence="15 16">
    <name type="scientific">Syncephalis pseudoplumigaleata</name>
    <dbReference type="NCBI Taxonomy" id="1712513"/>
    <lineage>
        <taxon>Eukaryota</taxon>
        <taxon>Fungi</taxon>
        <taxon>Fungi incertae sedis</taxon>
        <taxon>Zoopagomycota</taxon>
        <taxon>Zoopagomycotina</taxon>
        <taxon>Zoopagomycetes</taxon>
        <taxon>Zoopagales</taxon>
        <taxon>Piptocephalidaceae</taxon>
        <taxon>Syncephalis</taxon>
    </lineage>
</organism>
<dbReference type="SMART" id="SM01120">
    <property type="entry name" value="Dak2"/>
    <property type="match status" value="1"/>
</dbReference>
<feature type="binding site" evidence="12">
    <location>
        <begin position="68"/>
        <end position="71"/>
    </location>
    <ligand>
        <name>substrate</name>
    </ligand>
</feature>
<dbReference type="InterPro" id="IPR004007">
    <property type="entry name" value="DhaL_dom"/>
</dbReference>
<gene>
    <name evidence="15" type="ORF">SYNPS1DRAFT_28255</name>
</gene>
<dbReference type="Pfam" id="PF02733">
    <property type="entry name" value="Dak1"/>
    <property type="match status" value="1"/>
</dbReference>
<dbReference type="EMBL" id="KZ989535">
    <property type="protein sequence ID" value="RKP26031.1"/>
    <property type="molecule type" value="Genomic_DNA"/>
</dbReference>
<comment type="catalytic activity">
    <reaction evidence="9">
        <text>D-glyceraldehyde + ATP = D-glyceraldehyde 3-phosphate + ADP + H(+)</text>
        <dbReference type="Rhea" id="RHEA:13941"/>
        <dbReference type="ChEBI" id="CHEBI:15378"/>
        <dbReference type="ChEBI" id="CHEBI:17378"/>
        <dbReference type="ChEBI" id="CHEBI:30616"/>
        <dbReference type="ChEBI" id="CHEBI:59776"/>
        <dbReference type="ChEBI" id="CHEBI:456216"/>
        <dbReference type="EC" id="2.7.1.28"/>
    </reaction>
</comment>
<evidence type="ECO:0000256" key="7">
    <source>
        <dbReference type="ARBA" id="ARBA00022798"/>
    </source>
</evidence>
<evidence type="ECO:0000256" key="10">
    <source>
        <dbReference type="ARBA" id="ARBA00048898"/>
    </source>
</evidence>
<dbReference type="NCBIfam" id="TIGR02361">
    <property type="entry name" value="dak_ATP"/>
    <property type="match status" value="1"/>
</dbReference>
<dbReference type="GO" id="GO:0005524">
    <property type="term" value="F:ATP binding"/>
    <property type="evidence" value="ECO:0007669"/>
    <property type="project" value="UniProtKB-KW"/>
</dbReference>
<dbReference type="InterPro" id="IPR012734">
    <property type="entry name" value="DhaK_ATP"/>
</dbReference>
<keyword evidence="6 15" id="KW-0418">Kinase</keyword>
<dbReference type="GO" id="GO:0019588">
    <property type="term" value="P:anaerobic glycerol catabolic process"/>
    <property type="evidence" value="ECO:0007669"/>
    <property type="project" value="UniProtKB-UniPathway"/>
</dbReference>
<reference evidence="16" key="1">
    <citation type="journal article" date="2018" name="Nat. Microbiol.">
        <title>Leveraging single-cell genomics to expand the fungal tree of life.</title>
        <authorList>
            <person name="Ahrendt S.R."/>
            <person name="Quandt C.A."/>
            <person name="Ciobanu D."/>
            <person name="Clum A."/>
            <person name="Salamov A."/>
            <person name="Andreopoulos B."/>
            <person name="Cheng J.F."/>
            <person name="Woyke T."/>
            <person name="Pelin A."/>
            <person name="Henrissat B."/>
            <person name="Reynolds N.K."/>
            <person name="Benny G.L."/>
            <person name="Smith M.E."/>
            <person name="James T.Y."/>
            <person name="Grigoriev I.V."/>
        </authorList>
    </citation>
    <scope>NUCLEOTIDE SEQUENCE [LARGE SCALE GENOMIC DNA]</scope>
    <source>
        <strain evidence="16">Benny S71-1</strain>
    </source>
</reference>
<keyword evidence="8" id="KW-0067">ATP-binding</keyword>
<comment type="similarity">
    <text evidence="3">Belongs to the dihydroxyacetone kinase (DAK) family.</text>
</comment>
<dbReference type="Proteomes" id="UP000278143">
    <property type="component" value="Unassembled WGS sequence"/>
</dbReference>
<dbReference type="GO" id="GO:0004371">
    <property type="term" value="F:glycerone kinase activity"/>
    <property type="evidence" value="ECO:0007669"/>
    <property type="project" value="UniProtKB-EC"/>
</dbReference>
<dbReference type="PANTHER" id="PTHR28629">
    <property type="entry name" value="TRIOKINASE/FMN CYCLASE"/>
    <property type="match status" value="1"/>
</dbReference>
<sequence length="573" mass="60164">MALSNQSKADNVSRKHIINQRETLVDDALHGYVLAHPHLQLVKEHKIVIRKDIGLIREKQVTLITGGGAGHEPTAIGYVGAGMISAAVSGNLFASPSPRQILAAIRLCRSPHGTLLLVKNYTGDVLNFGLARERAAAEGIKVAMLVVADDCAVGKERGGLVGRRGLAGAVLVHKIAGALAARGAPLDAVLAMARSVVANVSTIGVALEPCYVPGADESNLRQLGIHGEPGCEVVPLMPSRQLAERMLAMVTATDETDPDRAFVPWSSGQPADDVAVLVNNLGGTSALELSSFTKDVVELVEQRGFPVKRIYSDAVITSLNTPGVSITLLRLSDARLQLELLDAPTEATGWPHGSGYNSDAFCPADSPQDHQAQEHRGEHDTAVENIVRAACASVIRAEPEITRLDTITGDGDCGDTLKAGANAILSALDARTLPTAPLHRFALGVADLLEGSMGGTSGALYCIFFNALATHFATSTATDATLWQNATTYTPARKGDRTMLDALSPFVETFAQGASFAKAVDAAREGMAATQTMRPRLGRATYVGNAELAKVADAGAYGVVSILEGIHAAMDDQ</sequence>
<dbReference type="OrthoDB" id="1724672at2759"/>
<evidence type="ECO:0000256" key="11">
    <source>
        <dbReference type="PIRSR" id="PIRSR612734-1"/>
    </source>
</evidence>
<evidence type="ECO:0000256" key="2">
    <source>
        <dbReference type="ARBA" id="ARBA00004778"/>
    </source>
</evidence>
<dbReference type="GO" id="GO:0005829">
    <property type="term" value="C:cytosol"/>
    <property type="evidence" value="ECO:0007669"/>
    <property type="project" value="TreeGrafter"/>
</dbReference>
<evidence type="ECO:0000256" key="5">
    <source>
        <dbReference type="ARBA" id="ARBA00022741"/>
    </source>
</evidence>
<comment type="catalytic activity">
    <reaction evidence="10">
        <text>dihydroxyacetone + ATP = dihydroxyacetone phosphate + ADP + H(+)</text>
        <dbReference type="Rhea" id="RHEA:15773"/>
        <dbReference type="ChEBI" id="CHEBI:15378"/>
        <dbReference type="ChEBI" id="CHEBI:16016"/>
        <dbReference type="ChEBI" id="CHEBI:30616"/>
        <dbReference type="ChEBI" id="CHEBI:57642"/>
        <dbReference type="ChEBI" id="CHEBI:456216"/>
        <dbReference type="EC" id="2.7.1.29"/>
    </reaction>
</comment>
<comment type="pathway">
    <text evidence="2">Polyol metabolism; glycerol fermentation; glycerone phosphate from glycerol (oxidative route): step 2/2.</text>
</comment>
<dbReference type="InterPro" id="IPR004006">
    <property type="entry name" value="DhaK_dom"/>
</dbReference>
<evidence type="ECO:0000256" key="4">
    <source>
        <dbReference type="ARBA" id="ARBA00022679"/>
    </source>
</evidence>
<dbReference type="UniPathway" id="UPA00617">
    <property type="reaction ID" value="UER00669"/>
</dbReference>